<sequence>MAVGKVEDQRHLARCQKCGKWHEVKADDARSETYFAHREATFVCCGLEQKAIFIVEKDELDFH</sequence>
<dbReference type="AlphaFoldDB" id="A0A7C3WTP6"/>
<protein>
    <submittedName>
        <fullName evidence="1">Uncharacterized protein</fullName>
    </submittedName>
</protein>
<reference evidence="1" key="1">
    <citation type="journal article" date="2020" name="mSystems">
        <title>Genome- and Community-Level Interaction Insights into Carbon Utilization and Element Cycling Functions of Hydrothermarchaeota in Hydrothermal Sediment.</title>
        <authorList>
            <person name="Zhou Z."/>
            <person name="Liu Y."/>
            <person name="Xu W."/>
            <person name="Pan J."/>
            <person name="Luo Z.H."/>
            <person name="Li M."/>
        </authorList>
    </citation>
    <scope>NUCLEOTIDE SEQUENCE [LARGE SCALE GENOMIC DNA]</scope>
    <source>
        <strain evidence="1">SpSt-776</strain>
    </source>
</reference>
<comment type="caution">
    <text evidence="1">The sequence shown here is derived from an EMBL/GenBank/DDBJ whole genome shotgun (WGS) entry which is preliminary data.</text>
</comment>
<dbReference type="EMBL" id="DTHB01000049">
    <property type="protein sequence ID" value="HGB15097.1"/>
    <property type="molecule type" value="Genomic_DNA"/>
</dbReference>
<proteinExistence type="predicted"/>
<name>A0A7C3WTP6_9BACT</name>
<evidence type="ECO:0000313" key="1">
    <source>
        <dbReference type="EMBL" id="HGB15097.1"/>
    </source>
</evidence>
<accession>A0A7C3WTP6</accession>
<organism evidence="1">
    <name type="scientific">Desulfobacca acetoxidans</name>
    <dbReference type="NCBI Taxonomy" id="60893"/>
    <lineage>
        <taxon>Bacteria</taxon>
        <taxon>Pseudomonadati</taxon>
        <taxon>Thermodesulfobacteriota</taxon>
        <taxon>Desulfobaccia</taxon>
        <taxon>Desulfobaccales</taxon>
        <taxon>Desulfobaccaceae</taxon>
        <taxon>Desulfobacca</taxon>
    </lineage>
</organism>
<gene>
    <name evidence="1" type="ORF">ENV62_07675</name>
</gene>